<dbReference type="InterPro" id="IPR018247">
    <property type="entry name" value="EF_Hand_1_Ca_BS"/>
</dbReference>
<dbReference type="SUPFAM" id="SSF47473">
    <property type="entry name" value="EF-hand"/>
    <property type="match status" value="1"/>
</dbReference>
<comment type="caution">
    <text evidence="4">The sequence shown here is derived from an EMBL/GenBank/DDBJ whole genome shotgun (WGS) entry which is preliminary data.</text>
</comment>
<organism evidence="4 5">
    <name type="scientific">Carpediemonas membranifera</name>
    <dbReference type="NCBI Taxonomy" id="201153"/>
    <lineage>
        <taxon>Eukaryota</taxon>
        <taxon>Metamonada</taxon>
        <taxon>Carpediemonas-like organisms</taxon>
        <taxon>Carpediemonas</taxon>
    </lineage>
</organism>
<evidence type="ECO:0000256" key="2">
    <source>
        <dbReference type="SAM" id="MobiDB-lite"/>
    </source>
</evidence>
<dbReference type="Gene3D" id="1.10.238.10">
    <property type="entry name" value="EF-hand"/>
    <property type="match status" value="1"/>
</dbReference>
<evidence type="ECO:0000313" key="4">
    <source>
        <dbReference type="EMBL" id="KAG9393614.1"/>
    </source>
</evidence>
<dbReference type="PROSITE" id="PS00018">
    <property type="entry name" value="EF_HAND_1"/>
    <property type="match status" value="1"/>
</dbReference>
<dbReference type="Pfam" id="PF13499">
    <property type="entry name" value="EF-hand_7"/>
    <property type="match status" value="1"/>
</dbReference>
<feature type="region of interest" description="Disordered" evidence="2">
    <location>
        <begin position="1"/>
        <end position="25"/>
    </location>
</feature>
<dbReference type="PROSITE" id="PS50222">
    <property type="entry name" value="EF_HAND_2"/>
    <property type="match status" value="1"/>
</dbReference>
<dbReference type="AlphaFoldDB" id="A0A8J6B5R1"/>
<name>A0A8J6B5R1_9EUKA</name>
<evidence type="ECO:0000256" key="1">
    <source>
        <dbReference type="ARBA" id="ARBA00022837"/>
    </source>
</evidence>
<evidence type="ECO:0000259" key="3">
    <source>
        <dbReference type="PROSITE" id="PS50222"/>
    </source>
</evidence>
<feature type="domain" description="EF-hand" evidence="3">
    <location>
        <begin position="111"/>
        <end position="146"/>
    </location>
</feature>
<reference evidence="4" key="1">
    <citation type="submission" date="2021-05" db="EMBL/GenBank/DDBJ databases">
        <title>A free-living protist that lacks canonical eukaryotic 1 DNA replication and segregation systems.</title>
        <authorList>
            <person name="Salas-Leiva D.E."/>
            <person name="Tromer E.C."/>
            <person name="Curtis B.A."/>
            <person name="Jerlstrom-Hultqvist J."/>
            <person name="Kolisko M."/>
            <person name="Yi Z."/>
            <person name="Salas-Leiva J.S."/>
            <person name="Gallot-Lavallee L."/>
            <person name="Kops G.J.P.L."/>
            <person name="Archibald J.M."/>
            <person name="Simpson A.G.B."/>
            <person name="Roger A.J."/>
        </authorList>
    </citation>
    <scope>NUCLEOTIDE SEQUENCE</scope>
    <source>
        <strain evidence="4">BICM</strain>
    </source>
</reference>
<protein>
    <submittedName>
        <fullName evidence="4">EF-hand domain pair</fullName>
    </submittedName>
</protein>
<dbReference type="InterPro" id="IPR002048">
    <property type="entry name" value="EF_hand_dom"/>
</dbReference>
<feature type="compositionally biased region" description="Basic and acidic residues" evidence="2">
    <location>
        <begin position="1"/>
        <end position="14"/>
    </location>
</feature>
<keyword evidence="5" id="KW-1185">Reference proteome</keyword>
<dbReference type="OrthoDB" id="26525at2759"/>
<dbReference type="EMBL" id="JAHDYR010000022">
    <property type="protein sequence ID" value="KAG9393614.1"/>
    <property type="molecule type" value="Genomic_DNA"/>
</dbReference>
<evidence type="ECO:0000313" key="5">
    <source>
        <dbReference type="Proteomes" id="UP000717585"/>
    </source>
</evidence>
<dbReference type="CDD" id="cd00051">
    <property type="entry name" value="EFh"/>
    <property type="match status" value="1"/>
</dbReference>
<dbReference type="SMART" id="SM00054">
    <property type="entry name" value="EFh"/>
    <property type="match status" value="2"/>
</dbReference>
<dbReference type="Proteomes" id="UP000717585">
    <property type="component" value="Unassembled WGS sequence"/>
</dbReference>
<gene>
    <name evidence="4" type="ORF">J8273_4913</name>
</gene>
<dbReference type="GO" id="GO:0005509">
    <property type="term" value="F:calcium ion binding"/>
    <property type="evidence" value="ECO:0007669"/>
    <property type="project" value="InterPro"/>
</dbReference>
<dbReference type="InterPro" id="IPR011992">
    <property type="entry name" value="EF-hand-dom_pair"/>
</dbReference>
<proteinExistence type="predicted"/>
<accession>A0A8J6B5R1</accession>
<keyword evidence="1" id="KW-0106">Calcium</keyword>
<sequence>MSDDESERRDHSDGETDISAAGTAETEEIVKNTTVTPIADAEKLVSPDILRVEELQIATSTHSPQVSKAPVHKIESESASYMLFEKFDVYNKGFFGPQELKAVVNGLRLFPRLTELKAMIKAVDTNEDGFIDFDEFRAMRCQRTMHDLYIISEFKRLDASIVIRGSLTADGIKRALQKEGATDHDISSRIREIMALDSAGTGKVSFSVFYNYCCNRVPDEWLEWIYENIMRGVTDYKIIPVLLSNGFSEEQAASLINATREGGRQMMRRNFVDLGRGYVYTMSS</sequence>